<dbReference type="EMBL" id="CP044417">
    <property type="protein sequence ID" value="QOY41311.1"/>
    <property type="molecule type" value="Genomic_DNA"/>
</dbReference>
<evidence type="ECO:0000313" key="5">
    <source>
        <dbReference type="Proteomes" id="UP000242991"/>
    </source>
</evidence>
<feature type="compositionally biased region" description="Basic and acidic residues" evidence="1">
    <location>
        <begin position="243"/>
        <end position="254"/>
    </location>
</feature>
<dbReference type="AlphaFoldDB" id="A0A7G2HKK1"/>
<feature type="chain" id="PRO_5036203011" evidence="2">
    <location>
        <begin position="22"/>
        <end position="489"/>
    </location>
</feature>
<dbReference type="Proteomes" id="UP000242991">
    <property type="component" value="Chromosome 6"/>
</dbReference>
<evidence type="ECO:0000313" key="4">
    <source>
        <dbReference type="EMBL" id="QOY41311.1"/>
    </source>
</evidence>
<feature type="signal peptide" evidence="2">
    <location>
        <begin position="1"/>
        <end position="21"/>
    </location>
</feature>
<feature type="compositionally biased region" description="Polar residues" evidence="1">
    <location>
        <begin position="67"/>
        <end position="79"/>
    </location>
</feature>
<protein>
    <submittedName>
        <fullName evidence="3">Uncharacterized protein</fullName>
    </submittedName>
</protein>
<organism evidence="3 5">
    <name type="scientific">Cryptosporidium parvum</name>
    <dbReference type="NCBI Taxonomy" id="5807"/>
    <lineage>
        <taxon>Eukaryota</taxon>
        <taxon>Sar</taxon>
        <taxon>Alveolata</taxon>
        <taxon>Apicomplexa</taxon>
        <taxon>Conoidasida</taxon>
        <taxon>Coccidia</taxon>
        <taxon>Eucoccidiorida</taxon>
        <taxon>Eimeriorina</taxon>
        <taxon>Cryptosporidiidae</taxon>
        <taxon>Cryptosporidium</taxon>
    </lineage>
</organism>
<feature type="region of interest" description="Disordered" evidence="1">
    <location>
        <begin position="67"/>
        <end position="112"/>
    </location>
</feature>
<sequence>MTVLYSYISLLFLFLLQFSFGSSLKSNPLGNENNYQAYSDRNHYSSNKKVGPKGIVSPGGLGSNRANYSYNSQSVNNGGALSHSRTVHSRSSLSPGNQILLTQPSSSYSTSSLNPSVQSTFYKYYLESIGKSPTAQSSQYNIYGQRFSNYSPLNPHRTPFYDYYLSSVGQSSYRKDSDRSYDKNKQKPLTNLGYNDSKKQWREQKSIYGQTLPHKSPTTDLQIINSKSKQSLRSQQGSTTKTETSHSEKPHTSELKEVIERLSNETSTVRGPVIDKQPLTLSVILIEEDYQSFRRVSRCCILIQDFVDIALMIISNIVKTWTGNSELLEEMLIQATTAFSILHSSLSSCKTKLLSLDPSNKFALSITHGPYIDEETVKHSEKSLDIEDEKQYKTVLRSIRKISFKVNENSDLITKIFKLKQMDQQCKDFGISSCRRALINILNIYSKVLKEELDKAQLAADIYTANEIFDESAQSDFDKYVLKISESSD</sequence>
<reference evidence="4 6" key="2">
    <citation type="submission" date="2019-09" db="EMBL/GenBank/DDBJ databases">
        <title>Consistent, comparative and evidence-based genome assembly and annotation for Cryptosporidium parvum, C. hominis and C. tyzzeri.</title>
        <authorList>
            <person name="Baptista R.P."/>
            <person name="Li Y."/>
            <person name="Sateriale A."/>
            <person name="Ansell B."/>
            <person name="Jex A."/>
            <person name="Sanders M."/>
            <person name="Brooks K."/>
            <person name="Tracey A."/>
            <person name="Berriman M."/>
            <person name="Striepen B."/>
            <person name="Cotton J.A."/>
            <person name="Kissinger J.C."/>
        </authorList>
    </citation>
    <scope>NUCLEOTIDE SEQUENCE [LARGE SCALE GENOMIC DNA]</scope>
    <source>
        <strain evidence="4 6">IOWA-ATCC</strain>
    </source>
</reference>
<feature type="compositionally biased region" description="Polar residues" evidence="1">
    <location>
        <begin position="89"/>
        <end position="104"/>
    </location>
</feature>
<dbReference type="Proteomes" id="UP000593906">
    <property type="component" value="Chromosome 6"/>
</dbReference>
<gene>
    <name evidence="3" type="ORF">1MB.601</name>
    <name evidence="4" type="ORF">CPATCC_003000</name>
</gene>
<feature type="compositionally biased region" description="Basic and acidic residues" evidence="1">
    <location>
        <begin position="173"/>
        <end position="185"/>
    </location>
</feature>
<reference evidence="3 5" key="1">
    <citation type="journal article" date="2003" name="Genome Res.">
        <title>Integrated mapping, chromosomal sequencing and sequence analysis of Cryptosporidium parvum.</title>
        <authorList>
            <person name="Bankier A.T."/>
            <person name="Spriggs H.F."/>
            <person name="Fartmann B."/>
            <person name="Konfortov B.A."/>
            <person name="Madera M."/>
            <person name="Vogel C."/>
            <person name="Teichmann S.A."/>
            <person name="Ivens A."/>
            <person name="Dear P.H."/>
        </authorList>
    </citation>
    <scope>NUCLEOTIDE SEQUENCE [LARGE SCALE GENOMIC DNA]</scope>
    <source>
        <strain evidence="3">Iowa</strain>
    </source>
</reference>
<evidence type="ECO:0000256" key="1">
    <source>
        <dbReference type="SAM" id="MobiDB-lite"/>
    </source>
</evidence>
<evidence type="ECO:0000313" key="3">
    <source>
        <dbReference type="EMBL" id="CAD98464.1"/>
    </source>
</evidence>
<dbReference type="SMR" id="A0A7G2HKK1"/>
<accession>A0A7G2HKK1</accession>
<keyword evidence="2" id="KW-0732">Signal</keyword>
<name>A0A7G2HKK1_CRYPV</name>
<feature type="compositionally biased region" description="Polar residues" evidence="1">
    <location>
        <begin position="227"/>
        <end position="237"/>
    </location>
</feature>
<evidence type="ECO:0000313" key="6">
    <source>
        <dbReference type="Proteomes" id="UP000593906"/>
    </source>
</evidence>
<dbReference type="VEuPathDB" id="CryptoDB:CPATCC_0015850"/>
<feature type="region of interest" description="Disordered" evidence="1">
    <location>
        <begin position="227"/>
        <end position="254"/>
    </location>
</feature>
<evidence type="ECO:0000256" key="2">
    <source>
        <dbReference type="SAM" id="SignalP"/>
    </source>
</evidence>
<feature type="region of interest" description="Disordered" evidence="1">
    <location>
        <begin position="172"/>
        <end position="196"/>
    </location>
</feature>
<proteinExistence type="predicted"/>
<dbReference type="EMBL" id="BX538352">
    <property type="protein sequence ID" value="CAD98464.1"/>
    <property type="molecule type" value="Genomic_DNA"/>
</dbReference>